<dbReference type="STRING" id="1423801.FD50_GL001821"/>
<dbReference type="GO" id="GO:0003677">
    <property type="term" value="F:DNA binding"/>
    <property type="evidence" value="ECO:0007669"/>
    <property type="project" value="UniProtKB-KW"/>
</dbReference>
<dbReference type="PATRIC" id="fig|1423801.4.peg.1862"/>
<dbReference type="InterPro" id="IPR036388">
    <property type="entry name" value="WH-like_DNA-bd_sf"/>
</dbReference>
<dbReference type="SUPFAM" id="SSF46785">
    <property type="entry name" value="Winged helix' DNA-binding domain"/>
    <property type="match status" value="1"/>
</dbReference>
<dbReference type="Proteomes" id="UP000051166">
    <property type="component" value="Unassembled WGS sequence"/>
</dbReference>
<dbReference type="InterPro" id="IPR036390">
    <property type="entry name" value="WH_DNA-bd_sf"/>
</dbReference>
<evidence type="ECO:0000256" key="2">
    <source>
        <dbReference type="ARBA" id="ARBA00023125"/>
    </source>
</evidence>
<sequence length="151" mass="16635">MKGAMSMTLAIENCLYFASNRLARETERLAIAAYKPTGLSPSYNYILMTLAEIGPLTLHELAAKMGIAPSTMSRFIKKMAADGLITKKNGWRKIDLALSEKGKQLLPLTYACFQQLGKTVTRLSGGLGQKEKTVAQLNQQAALLNRKKEKQ</sequence>
<dbReference type="CDD" id="cd00090">
    <property type="entry name" value="HTH_ARSR"/>
    <property type="match status" value="1"/>
</dbReference>
<name>A0A0R1UW68_9LACO</name>
<keyword evidence="1" id="KW-0805">Transcription regulation</keyword>
<feature type="domain" description="HTH marR-type" evidence="4">
    <location>
        <begin position="12"/>
        <end position="149"/>
    </location>
</feature>
<organism evidence="5 6">
    <name type="scientific">Liquorilactobacillus satsumensis DSM 16230 = JCM 12392</name>
    <dbReference type="NCBI Taxonomy" id="1423801"/>
    <lineage>
        <taxon>Bacteria</taxon>
        <taxon>Bacillati</taxon>
        <taxon>Bacillota</taxon>
        <taxon>Bacilli</taxon>
        <taxon>Lactobacillales</taxon>
        <taxon>Lactobacillaceae</taxon>
        <taxon>Liquorilactobacillus</taxon>
    </lineage>
</organism>
<evidence type="ECO:0000256" key="1">
    <source>
        <dbReference type="ARBA" id="ARBA00023015"/>
    </source>
</evidence>
<evidence type="ECO:0000259" key="4">
    <source>
        <dbReference type="PROSITE" id="PS50995"/>
    </source>
</evidence>
<keyword evidence="6" id="KW-1185">Reference proteome</keyword>
<dbReference type="Gene3D" id="1.10.10.10">
    <property type="entry name" value="Winged helix-like DNA-binding domain superfamily/Winged helix DNA-binding domain"/>
    <property type="match status" value="1"/>
</dbReference>
<proteinExistence type="predicted"/>
<evidence type="ECO:0000313" key="5">
    <source>
        <dbReference type="EMBL" id="KRL97262.1"/>
    </source>
</evidence>
<comment type="caution">
    <text evidence="5">The sequence shown here is derived from an EMBL/GenBank/DDBJ whole genome shotgun (WGS) entry which is preliminary data.</text>
</comment>
<dbReference type="PANTHER" id="PTHR42756:SF1">
    <property type="entry name" value="TRANSCRIPTIONAL REPRESSOR OF EMRAB OPERON"/>
    <property type="match status" value="1"/>
</dbReference>
<dbReference type="PANTHER" id="PTHR42756">
    <property type="entry name" value="TRANSCRIPTIONAL REGULATOR, MARR"/>
    <property type="match status" value="1"/>
</dbReference>
<gene>
    <name evidence="5" type="ORF">FD50_GL001821</name>
</gene>
<dbReference type="Pfam" id="PF01047">
    <property type="entry name" value="MarR"/>
    <property type="match status" value="1"/>
</dbReference>
<reference evidence="5 6" key="1">
    <citation type="journal article" date="2015" name="Genome Announc.">
        <title>Expanding the biotechnology potential of lactobacilli through comparative genomics of 213 strains and associated genera.</title>
        <authorList>
            <person name="Sun Z."/>
            <person name="Harris H.M."/>
            <person name="McCann A."/>
            <person name="Guo C."/>
            <person name="Argimon S."/>
            <person name="Zhang W."/>
            <person name="Yang X."/>
            <person name="Jeffery I.B."/>
            <person name="Cooney J.C."/>
            <person name="Kagawa T.F."/>
            <person name="Liu W."/>
            <person name="Song Y."/>
            <person name="Salvetti E."/>
            <person name="Wrobel A."/>
            <person name="Rasinkangas P."/>
            <person name="Parkhill J."/>
            <person name="Rea M.C."/>
            <person name="O'Sullivan O."/>
            <person name="Ritari J."/>
            <person name="Douillard F.P."/>
            <person name="Paul Ross R."/>
            <person name="Yang R."/>
            <person name="Briner A.E."/>
            <person name="Felis G.E."/>
            <person name="de Vos W.M."/>
            <person name="Barrangou R."/>
            <person name="Klaenhammer T.R."/>
            <person name="Caufield P.W."/>
            <person name="Cui Y."/>
            <person name="Zhang H."/>
            <person name="O'Toole P.W."/>
        </authorList>
    </citation>
    <scope>NUCLEOTIDE SEQUENCE [LARGE SCALE GENOMIC DNA]</scope>
    <source>
        <strain evidence="5 6">DSM 16230</strain>
    </source>
</reference>
<evidence type="ECO:0000313" key="6">
    <source>
        <dbReference type="Proteomes" id="UP000051166"/>
    </source>
</evidence>
<accession>A0A0R1UW68</accession>
<keyword evidence="3" id="KW-0804">Transcription</keyword>
<dbReference type="SMART" id="SM00347">
    <property type="entry name" value="HTH_MARR"/>
    <property type="match status" value="1"/>
</dbReference>
<dbReference type="InterPro" id="IPR011991">
    <property type="entry name" value="ArsR-like_HTH"/>
</dbReference>
<dbReference type="InterPro" id="IPR000835">
    <property type="entry name" value="HTH_MarR-typ"/>
</dbReference>
<dbReference type="EMBL" id="AZFQ01000053">
    <property type="protein sequence ID" value="KRL97262.1"/>
    <property type="molecule type" value="Genomic_DNA"/>
</dbReference>
<keyword evidence="2" id="KW-0238">DNA-binding</keyword>
<protein>
    <recommendedName>
        <fullName evidence="4">HTH marR-type domain-containing protein</fullName>
    </recommendedName>
</protein>
<dbReference type="OrthoDB" id="1551170at2"/>
<dbReference type="GO" id="GO:0003700">
    <property type="term" value="F:DNA-binding transcription factor activity"/>
    <property type="evidence" value="ECO:0007669"/>
    <property type="project" value="InterPro"/>
</dbReference>
<dbReference type="PROSITE" id="PS50995">
    <property type="entry name" value="HTH_MARR_2"/>
    <property type="match status" value="1"/>
</dbReference>
<evidence type="ECO:0000256" key="3">
    <source>
        <dbReference type="ARBA" id="ARBA00023163"/>
    </source>
</evidence>
<dbReference type="AlphaFoldDB" id="A0A0R1UW68"/>